<reference evidence="2" key="1">
    <citation type="submission" date="2023-08" db="EMBL/GenBank/DDBJ databases">
        <authorList>
            <person name="Chen Y."/>
            <person name="Shah S."/>
            <person name="Dougan E. K."/>
            <person name="Thang M."/>
            <person name="Chan C."/>
        </authorList>
    </citation>
    <scope>NUCLEOTIDE SEQUENCE</scope>
</reference>
<evidence type="ECO:0000313" key="2">
    <source>
        <dbReference type="EMBL" id="CAJ1387976.1"/>
    </source>
</evidence>
<evidence type="ECO:0000256" key="1">
    <source>
        <dbReference type="SAM" id="MobiDB-lite"/>
    </source>
</evidence>
<dbReference type="EMBL" id="CAUJNA010001613">
    <property type="protein sequence ID" value="CAJ1387976.1"/>
    <property type="molecule type" value="Genomic_DNA"/>
</dbReference>
<proteinExistence type="predicted"/>
<name>A0AA36N389_9DINO</name>
<organism evidence="2 3">
    <name type="scientific">Effrenium voratum</name>
    <dbReference type="NCBI Taxonomy" id="2562239"/>
    <lineage>
        <taxon>Eukaryota</taxon>
        <taxon>Sar</taxon>
        <taxon>Alveolata</taxon>
        <taxon>Dinophyceae</taxon>
        <taxon>Suessiales</taxon>
        <taxon>Symbiodiniaceae</taxon>
        <taxon>Effrenium</taxon>
    </lineage>
</organism>
<evidence type="ECO:0000313" key="3">
    <source>
        <dbReference type="Proteomes" id="UP001178507"/>
    </source>
</evidence>
<gene>
    <name evidence="2" type="ORF">EVOR1521_LOCUS13934</name>
</gene>
<protein>
    <submittedName>
        <fullName evidence="2">Uncharacterized protein</fullName>
    </submittedName>
</protein>
<accession>A0AA36N389</accession>
<dbReference type="Proteomes" id="UP001178507">
    <property type="component" value="Unassembled WGS sequence"/>
</dbReference>
<feature type="region of interest" description="Disordered" evidence="1">
    <location>
        <begin position="1"/>
        <end position="33"/>
    </location>
</feature>
<sequence length="217" mass="23351">MEHFVPCQPRASVQASQGAAAKPAGVPRPSRAGLLSQGWPGLLPLTRRLVRRRAGEGKFYQLAGDASSELVPAAFGPPGVVVGGWTDTELEEFVGPLLEETAAEPGMPVRVLSEEDMDRSLEEVLSSLPEMDSVLPEMGAEARLARPVVLFSGWPPEPMLKAVRQLRGLAAQKALRESMSAMAVPRAMSKSLRQLVEEIKGDFELNQGEESNICSPP</sequence>
<dbReference type="AlphaFoldDB" id="A0AA36N389"/>
<comment type="caution">
    <text evidence="2">The sequence shown here is derived from an EMBL/GenBank/DDBJ whole genome shotgun (WGS) entry which is preliminary data.</text>
</comment>
<keyword evidence="3" id="KW-1185">Reference proteome</keyword>